<evidence type="ECO:0000256" key="6">
    <source>
        <dbReference type="ARBA" id="ARBA00014679"/>
    </source>
</evidence>
<evidence type="ECO:0000256" key="10">
    <source>
        <dbReference type="ARBA" id="ARBA00022691"/>
    </source>
</evidence>
<comment type="subcellular location">
    <subcellularLocation>
        <location evidence="2">Cytoplasm</location>
    </subcellularLocation>
</comment>
<evidence type="ECO:0000256" key="2">
    <source>
        <dbReference type="ARBA" id="ARBA00004496"/>
    </source>
</evidence>
<dbReference type="FunFam" id="1.10.1270.20:FF:000001">
    <property type="entry name" value="tRNA (guanine-N(1)-)-methyltransferase"/>
    <property type="match status" value="1"/>
</dbReference>
<organism evidence="17">
    <name type="scientific">mine drainage metagenome</name>
    <dbReference type="NCBI Taxonomy" id="410659"/>
    <lineage>
        <taxon>unclassified sequences</taxon>
        <taxon>metagenomes</taxon>
        <taxon>ecological metagenomes</taxon>
    </lineage>
</organism>
<evidence type="ECO:0000256" key="7">
    <source>
        <dbReference type="ARBA" id="ARBA00022490"/>
    </source>
</evidence>
<evidence type="ECO:0000256" key="11">
    <source>
        <dbReference type="ARBA" id="ARBA00022694"/>
    </source>
</evidence>
<dbReference type="NCBIfam" id="TIGR00088">
    <property type="entry name" value="trmD"/>
    <property type="match status" value="1"/>
</dbReference>
<keyword evidence="8 17" id="KW-0489">Methyltransferase</keyword>
<sequence length="282" mass="31023">MLDKMGGKALRFEILTIFPEFFQGFFEHGVVSRAQKSGLLTIGVHDLRGFTEDRHRTVDDRPFGGGEGMVLKAEPLARALDTLGILPVAERRPEARESVVLLSAQGRPFSQAVARELAGLERVTFVCGRYEGVDERINTLYCDREISIGDYVLSGGELAAAVVLDATMRLVSGVLGNEASSAFESFGAADAAIDADVDGVPRSQHGSGGLLDYPQYTRPAEFRGLRVPEALMSGDHQAVRRWRRKEQLKKTLRNRPDLLEKTTLTDDERRMLAGRDGEAGEF</sequence>
<dbReference type="InterPro" id="IPR023148">
    <property type="entry name" value="tRNA_m1G_MeTrfase_C_sf"/>
</dbReference>
<dbReference type="Gene3D" id="3.40.1280.10">
    <property type="match status" value="1"/>
</dbReference>
<dbReference type="GO" id="GO:0052906">
    <property type="term" value="F:tRNA (guanine(37)-N1)-methyltransferase activity"/>
    <property type="evidence" value="ECO:0007669"/>
    <property type="project" value="UniProtKB-EC"/>
</dbReference>
<dbReference type="PIRSF" id="PIRSF000386">
    <property type="entry name" value="tRNA_mtase"/>
    <property type="match status" value="1"/>
</dbReference>
<dbReference type="NCBIfam" id="NF000648">
    <property type="entry name" value="PRK00026.1"/>
    <property type="match status" value="1"/>
</dbReference>
<dbReference type="FunFam" id="3.40.1280.10:FF:000001">
    <property type="entry name" value="tRNA (guanine-N(1)-)-methyltransferase"/>
    <property type="match status" value="1"/>
</dbReference>
<keyword evidence="11" id="KW-0819">tRNA processing</keyword>
<dbReference type="GO" id="GO:0002939">
    <property type="term" value="P:tRNA N1-guanine methylation"/>
    <property type="evidence" value="ECO:0007669"/>
    <property type="project" value="TreeGrafter"/>
</dbReference>
<dbReference type="SUPFAM" id="SSF75217">
    <property type="entry name" value="alpha/beta knot"/>
    <property type="match status" value="1"/>
</dbReference>
<evidence type="ECO:0000256" key="3">
    <source>
        <dbReference type="ARBA" id="ARBA00007630"/>
    </source>
</evidence>
<dbReference type="Pfam" id="PF01746">
    <property type="entry name" value="tRNA_m1G_MT"/>
    <property type="match status" value="1"/>
</dbReference>
<dbReference type="CDD" id="cd18080">
    <property type="entry name" value="TrmD-like"/>
    <property type="match status" value="1"/>
</dbReference>
<dbReference type="PANTHER" id="PTHR46417">
    <property type="entry name" value="TRNA (GUANINE-N(1)-)-METHYLTRANSFERASE"/>
    <property type="match status" value="1"/>
</dbReference>
<evidence type="ECO:0000256" key="1">
    <source>
        <dbReference type="ARBA" id="ARBA00002634"/>
    </source>
</evidence>
<dbReference type="Gene3D" id="1.10.1270.20">
    <property type="entry name" value="tRNA(m1g37)methyltransferase, domain 2"/>
    <property type="match status" value="1"/>
</dbReference>
<feature type="compositionally biased region" description="Basic and acidic residues" evidence="15">
    <location>
        <begin position="254"/>
        <end position="282"/>
    </location>
</feature>
<feature type="domain" description="tRNA methyltransferase TRMD/TRM10-type" evidence="16">
    <location>
        <begin position="10"/>
        <end position="261"/>
    </location>
</feature>
<dbReference type="AlphaFoldDB" id="E6QHM8"/>
<feature type="region of interest" description="Disordered" evidence="15">
    <location>
        <begin position="253"/>
        <end position="282"/>
    </location>
</feature>
<evidence type="ECO:0000256" key="8">
    <source>
        <dbReference type="ARBA" id="ARBA00022603"/>
    </source>
</evidence>
<dbReference type="HAMAP" id="MF_00605">
    <property type="entry name" value="TrmD"/>
    <property type="match status" value="1"/>
</dbReference>
<dbReference type="InterPro" id="IPR002649">
    <property type="entry name" value="tRNA_m1G_MeTrfase_TrmD"/>
</dbReference>
<evidence type="ECO:0000313" key="17">
    <source>
        <dbReference type="EMBL" id="CBI06742.1"/>
    </source>
</evidence>
<evidence type="ECO:0000256" key="9">
    <source>
        <dbReference type="ARBA" id="ARBA00022679"/>
    </source>
</evidence>
<keyword evidence="7" id="KW-0963">Cytoplasm</keyword>
<dbReference type="PANTHER" id="PTHR46417:SF1">
    <property type="entry name" value="TRNA (GUANINE-N(1)-)-METHYLTRANSFERASE"/>
    <property type="match status" value="1"/>
</dbReference>
<protein>
    <recommendedName>
        <fullName evidence="6">tRNA (guanine-N(1)-)-methyltransferase</fullName>
        <ecNumber evidence="5">2.1.1.228</ecNumber>
    </recommendedName>
    <alternativeName>
        <fullName evidence="12">M1G-methyltransferase</fullName>
    </alternativeName>
    <alternativeName>
        <fullName evidence="13">tRNA [GM37] methyltransferase</fullName>
    </alternativeName>
</protein>
<comment type="function">
    <text evidence="1">Specifically methylates guanosine-37 in various tRNAs.</text>
</comment>
<evidence type="ECO:0000256" key="15">
    <source>
        <dbReference type="SAM" id="MobiDB-lite"/>
    </source>
</evidence>
<evidence type="ECO:0000256" key="5">
    <source>
        <dbReference type="ARBA" id="ARBA00012807"/>
    </source>
</evidence>
<keyword evidence="10" id="KW-0949">S-adenosyl-L-methionine</keyword>
<dbReference type="InterPro" id="IPR029026">
    <property type="entry name" value="tRNA_m1G_MTases_N"/>
</dbReference>
<evidence type="ECO:0000259" key="16">
    <source>
        <dbReference type="Pfam" id="PF01746"/>
    </source>
</evidence>
<keyword evidence="9 17" id="KW-0808">Transferase</keyword>
<gene>
    <name evidence="17" type="primary">trmD</name>
    <name evidence="17" type="ORF">CARN6_0009</name>
</gene>
<proteinExistence type="inferred from homology"/>
<dbReference type="EMBL" id="CABQ01000015">
    <property type="protein sequence ID" value="CBI06742.1"/>
    <property type="molecule type" value="Genomic_DNA"/>
</dbReference>
<comment type="catalytic activity">
    <reaction evidence="14">
        <text>guanosine(37) in tRNA + S-adenosyl-L-methionine = N(1)-methylguanosine(37) in tRNA + S-adenosyl-L-homocysteine + H(+)</text>
        <dbReference type="Rhea" id="RHEA:36899"/>
        <dbReference type="Rhea" id="RHEA-COMP:10145"/>
        <dbReference type="Rhea" id="RHEA-COMP:10147"/>
        <dbReference type="ChEBI" id="CHEBI:15378"/>
        <dbReference type="ChEBI" id="CHEBI:57856"/>
        <dbReference type="ChEBI" id="CHEBI:59789"/>
        <dbReference type="ChEBI" id="CHEBI:73542"/>
        <dbReference type="ChEBI" id="CHEBI:74269"/>
        <dbReference type="EC" id="2.1.1.228"/>
    </reaction>
</comment>
<name>E6QHM8_9ZZZZ</name>
<comment type="similarity">
    <text evidence="3">Belongs to the RNA methyltransferase TrmD family.</text>
</comment>
<evidence type="ECO:0000256" key="4">
    <source>
        <dbReference type="ARBA" id="ARBA00011738"/>
    </source>
</evidence>
<evidence type="ECO:0000256" key="14">
    <source>
        <dbReference type="ARBA" id="ARBA00047783"/>
    </source>
</evidence>
<accession>E6QHM8</accession>
<evidence type="ECO:0000256" key="13">
    <source>
        <dbReference type="ARBA" id="ARBA00033392"/>
    </source>
</evidence>
<dbReference type="EC" id="2.1.1.228" evidence="5"/>
<dbReference type="InterPro" id="IPR029028">
    <property type="entry name" value="Alpha/beta_knot_MTases"/>
</dbReference>
<dbReference type="InterPro" id="IPR016009">
    <property type="entry name" value="tRNA_MeTrfase_TRMD/TRM10"/>
</dbReference>
<dbReference type="GO" id="GO:0005829">
    <property type="term" value="C:cytosol"/>
    <property type="evidence" value="ECO:0007669"/>
    <property type="project" value="TreeGrafter"/>
</dbReference>
<reference evidence="17" key="1">
    <citation type="submission" date="2009-10" db="EMBL/GenBank/DDBJ databases">
        <title>Diversity of trophic interactions inside an arsenic-rich microbial ecosystem.</title>
        <authorList>
            <person name="Bertin P.N."/>
            <person name="Heinrich-Salmeron A."/>
            <person name="Pelletier E."/>
            <person name="Goulhen-Chollet F."/>
            <person name="Arsene-Ploetze F."/>
            <person name="Gallien S."/>
            <person name="Calteau A."/>
            <person name="Vallenet D."/>
            <person name="Casiot C."/>
            <person name="Chane-Woon-Ming B."/>
            <person name="Giloteaux L."/>
            <person name="Barakat M."/>
            <person name="Bonnefoy V."/>
            <person name="Bruneel O."/>
            <person name="Chandler M."/>
            <person name="Cleiss J."/>
            <person name="Duran R."/>
            <person name="Elbaz-Poulichet F."/>
            <person name="Fonknechten N."/>
            <person name="Lauga B."/>
            <person name="Mornico D."/>
            <person name="Ortet P."/>
            <person name="Schaeffer C."/>
            <person name="Siguier P."/>
            <person name="Alexander Thil Smith A."/>
            <person name="Van Dorsselaer A."/>
            <person name="Weissenbach J."/>
            <person name="Medigue C."/>
            <person name="Le Paslier D."/>
        </authorList>
    </citation>
    <scope>NUCLEOTIDE SEQUENCE</scope>
</reference>
<comment type="subunit">
    <text evidence="4">Homodimer.</text>
</comment>
<comment type="caution">
    <text evidence="17">The sequence shown here is derived from an EMBL/GenBank/DDBJ whole genome shotgun (WGS) entry which is preliminary data.</text>
</comment>
<evidence type="ECO:0000256" key="12">
    <source>
        <dbReference type="ARBA" id="ARBA00029736"/>
    </source>
</evidence>